<evidence type="ECO:0000256" key="1">
    <source>
        <dbReference type="SAM" id="MobiDB-lite"/>
    </source>
</evidence>
<dbReference type="EMBL" id="MK072500">
    <property type="protein sequence ID" value="AYV86286.1"/>
    <property type="molecule type" value="Genomic_DNA"/>
</dbReference>
<accession>A0A3G5AGD5</accession>
<gene>
    <name evidence="2" type="ORF">Solumvirus3_22</name>
</gene>
<proteinExistence type="predicted"/>
<organism evidence="2">
    <name type="scientific">Solumvirus sp</name>
    <dbReference type="NCBI Taxonomy" id="2487773"/>
    <lineage>
        <taxon>Viruses</taxon>
        <taxon>Pithoviruses</taxon>
    </lineage>
</organism>
<reference evidence="2" key="1">
    <citation type="submission" date="2018-10" db="EMBL/GenBank/DDBJ databases">
        <title>Hidden diversity of soil giant viruses.</title>
        <authorList>
            <person name="Schulz F."/>
            <person name="Alteio L."/>
            <person name="Goudeau D."/>
            <person name="Ryan E.M."/>
            <person name="Malmstrom R.R."/>
            <person name="Blanchard J."/>
            <person name="Woyke T."/>
        </authorList>
    </citation>
    <scope>NUCLEOTIDE SEQUENCE</scope>
    <source>
        <strain evidence="2">SMV1</strain>
    </source>
</reference>
<name>A0A3G5AGD5_9VIRU</name>
<protein>
    <submittedName>
        <fullName evidence="2">Uncharacterized protein</fullName>
    </submittedName>
</protein>
<evidence type="ECO:0000313" key="2">
    <source>
        <dbReference type="EMBL" id="AYV86286.1"/>
    </source>
</evidence>
<feature type="compositionally biased region" description="Basic and acidic residues" evidence="1">
    <location>
        <begin position="278"/>
        <end position="289"/>
    </location>
</feature>
<feature type="region of interest" description="Disordered" evidence="1">
    <location>
        <begin position="270"/>
        <end position="328"/>
    </location>
</feature>
<sequence length="406" mass="45980">MSSKRAISIKEFNRKFVQFTKATQKSVKGDEKTKYITGPIAYNFGAADKPVLNEFLIDLCPLKARGIDSKQKNDGSKPPKPIPGVFEHSVMVLYDQNVQEQKECFEMWHALYKDSCDFVSTCPEDFNKSKFSYEDAFDKGFKPPCNYPADKTTKKLDKTRSPAHWLKCYERKTPFGNERTLFSGLDGKPVPWEKLRNVDMTFVPRMHVKSLYGNGNNISIQIEMRSAVIIDIKARNTQNDQTDVIESLLKSNPELLDKVSKQLEGLTLNSTVSTASSDKQEPKKEEPKNDVLSLQSETKSKDVVQTQQFSGSSGTGQYPSNQVNNMQPMQYNIPQQPQQPQQMMNQQQMMNPQQFGGYQMPQQQMMQPYQPNTFQNGGTAPIVGQPLVTNLGAQMPNIPMMPKTQS</sequence>
<feature type="compositionally biased region" description="Polar residues" evidence="1">
    <location>
        <begin position="292"/>
        <end position="323"/>
    </location>
</feature>